<name>A0A4Y2WQW4_ARAVE</name>
<organism evidence="1 2">
    <name type="scientific">Araneus ventricosus</name>
    <name type="common">Orbweaver spider</name>
    <name type="synonym">Epeira ventricosa</name>
    <dbReference type="NCBI Taxonomy" id="182803"/>
    <lineage>
        <taxon>Eukaryota</taxon>
        <taxon>Metazoa</taxon>
        <taxon>Ecdysozoa</taxon>
        <taxon>Arthropoda</taxon>
        <taxon>Chelicerata</taxon>
        <taxon>Arachnida</taxon>
        <taxon>Araneae</taxon>
        <taxon>Araneomorphae</taxon>
        <taxon>Entelegynae</taxon>
        <taxon>Araneoidea</taxon>
        <taxon>Araneidae</taxon>
        <taxon>Araneus</taxon>
    </lineage>
</organism>
<comment type="caution">
    <text evidence="1">The sequence shown here is derived from an EMBL/GenBank/DDBJ whole genome shotgun (WGS) entry which is preliminary data.</text>
</comment>
<accession>A0A4Y2WQW4</accession>
<gene>
    <name evidence="1" type="ORF">AVEN_198278_1</name>
</gene>
<dbReference type="AlphaFoldDB" id="A0A4Y2WQW4"/>
<sequence length="164" mass="18816">MCYGRVLTGIRDQFNNKLLSGKIFDGMGIKTSIPLRQIFYRNRINHHQYYGGSSDGINHHHIWQIFDLEMGINHHQHARQIFDEMGNQSSSILSGRSRRNRSIIINIDLHGICDQSSSILWRTSTEYGTKSSIHMADLRRNQVSNSLAPLVSTIPDHQATVRLF</sequence>
<proteinExistence type="predicted"/>
<dbReference type="Proteomes" id="UP000499080">
    <property type="component" value="Unassembled WGS sequence"/>
</dbReference>
<reference evidence="1 2" key="1">
    <citation type="journal article" date="2019" name="Sci. Rep.">
        <title>Orb-weaving spider Araneus ventricosus genome elucidates the spidroin gene catalogue.</title>
        <authorList>
            <person name="Kono N."/>
            <person name="Nakamura H."/>
            <person name="Ohtoshi R."/>
            <person name="Moran D.A.P."/>
            <person name="Shinohara A."/>
            <person name="Yoshida Y."/>
            <person name="Fujiwara M."/>
            <person name="Mori M."/>
            <person name="Tomita M."/>
            <person name="Arakawa K."/>
        </authorList>
    </citation>
    <scope>NUCLEOTIDE SEQUENCE [LARGE SCALE GENOMIC DNA]</scope>
</reference>
<keyword evidence="2" id="KW-1185">Reference proteome</keyword>
<protein>
    <submittedName>
        <fullName evidence="1">Uncharacterized protein</fullName>
    </submittedName>
</protein>
<evidence type="ECO:0000313" key="1">
    <source>
        <dbReference type="EMBL" id="GBO39004.1"/>
    </source>
</evidence>
<dbReference type="EMBL" id="BGPR01063879">
    <property type="protein sequence ID" value="GBO39004.1"/>
    <property type="molecule type" value="Genomic_DNA"/>
</dbReference>
<evidence type="ECO:0000313" key="2">
    <source>
        <dbReference type="Proteomes" id="UP000499080"/>
    </source>
</evidence>